<dbReference type="STRING" id="77166.U4UY36"/>
<dbReference type="AlphaFoldDB" id="U4UY36"/>
<name>U4UY36_DENPD</name>
<dbReference type="OrthoDB" id="6157510at2759"/>
<feature type="region of interest" description="Disordered" evidence="1">
    <location>
        <begin position="1"/>
        <end position="61"/>
    </location>
</feature>
<feature type="compositionally biased region" description="Low complexity" evidence="1">
    <location>
        <begin position="15"/>
        <end position="28"/>
    </location>
</feature>
<evidence type="ECO:0000313" key="2">
    <source>
        <dbReference type="EMBL" id="ERL95291.1"/>
    </source>
</evidence>
<proteinExistence type="predicted"/>
<dbReference type="EMBL" id="KB632418">
    <property type="protein sequence ID" value="ERL95291.1"/>
    <property type="molecule type" value="Genomic_DNA"/>
</dbReference>
<reference evidence="2 3" key="1">
    <citation type="journal article" date="2013" name="Genome Biol.">
        <title>Draft genome of the mountain pine beetle, Dendroctonus ponderosae Hopkins, a major forest pest.</title>
        <authorList>
            <person name="Keeling C.I."/>
            <person name="Yuen M.M."/>
            <person name="Liao N.Y."/>
            <person name="Docking T.R."/>
            <person name="Chan S.K."/>
            <person name="Taylor G.A."/>
            <person name="Palmquist D.L."/>
            <person name="Jackman S.D."/>
            <person name="Nguyen A."/>
            <person name="Li M."/>
            <person name="Henderson H."/>
            <person name="Janes J.K."/>
            <person name="Zhao Y."/>
            <person name="Pandoh P."/>
            <person name="Moore R."/>
            <person name="Sperling F.A."/>
            <person name="Huber D.P."/>
            <person name="Birol I."/>
            <person name="Jones S.J."/>
            <person name="Bohlmann J."/>
        </authorList>
    </citation>
    <scope>NUCLEOTIDE SEQUENCE</scope>
</reference>
<protein>
    <submittedName>
        <fullName evidence="2">Uncharacterized protein</fullName>
    </submittedName>
</protein>
<gene>
    <name evidence="2" type="ORF">D910_12557</name>
</gene>
<feature type="compositionally biased region" description="Polar residues" evidence="1">
    <location>
        <begin position="106"/>
        <end position="116"/>
    </location>
</feature>
<feature type="region of interest" description="Disordered" evidence="1">
    <location>
        <begin position="88"/>
        <end position="201"/>
    </location>
</feature>
<evidence type="ECO:0000313" key="3">
    <source>
        <dbReference type="Proteomes" id="UP000030742"/>
    </source>
</evidence>
<accession>U4UY36</accession>
<organism evidence="2 3">
    <name type="scientific">Dendroctonus ponderosae</name>
    <name type="common">Mountain pine beetle</name>
    <dbReference type="NCBI Taxonomy" id="77166"/>
    <lineage>
        <taxon>Eukaryota</taxon>
        <taxon>Metazoa</taxon>
        <taxon>Ecdysozoa</taxon>
        <taxon>Arthropoda</taxon>
        <taxon>Hexapoda</taxon>
        <taxon>Insecta</taxon>
        <taxon>Pterygota</taxon>
        <taxon>Neoptera</taxon>
        <taxon>Endopterygota</taxon>
        <taxon>Coleoptera</taxon>
        <taxon>Polyphaga</taxon>
        <taxon>Cucujiformia</taxon>
        <taxon>Curculionidae</taxon>
        <taxon>Scolytinae</taxon>
        <taxon>Dendroctonus</taxon>
    </lineage>
</organism>
<evidence type="ECO:0000256" key="1">
    <source>
        <dbReference type="SAM" id="MobiDB-lite"/>
    </source>
</evidence>
<feature type="compositionally biased region" description="Polar residues" evidence="1">
    <location>
        <begin position="173"/>
        <end position="184"/>
    </location>
</feature>
<dbReference type="Proteomes" id="UP000030742">
    <property type="component" value="Unassembled WGS sequence"/>
</dbReference>
<sequence length="279" mass="30761">MLSRSTSSRRRRASRSAASSPAQANRASGTRSAATSPGRRASIAVSPVDGHRQNGLGLSEINRSPRHSIISAVALMQTKDEMCEDSFEESVNKSPRHSLYPESALSPRNSLMSDCQRSPRHSLVPSDHRSPRNSLVPDSALSPRNFATPDQHNRSPRNSLVPDQVRSPRHSLTPESSTYGSRLNISEHNRSPRNSLLPDGTRCPRQIVVSLDGKPWNTDEDQSSSFDPKNIAVLTISRVLLHMFLWLAIHLNSGHVHNRIPDDDQGGYARVYRGADSTP</sequence>